<evidence type="ECO:0000256" key="2">
    <source>
        <dbReference type="ARBA" id="ARBA00022980"/>
    </source>
</evidence>
<dbReference type="FunFam" id="3.30.1440.10:FF:000002">
    <property type="entry name" value="60S ribosomal protein L11"/>
    <property type="match status" value="1"/>
</dbReference>
<feature type="domain" description="Large ribosomal subunit protein uL5 C-terminal" evidence="7">
    <location>
        <begin position="62"/>
        <end position="137"/>
    </location>
</feature>
<reference evidence="8" key="1">
    <citation type="submission" date="2021-01" db="EMBL/GenBank/DDBJ databases">
        <title>Active Sulfur Cycling in an Early Earth Analoge.</title>
        <authorList>
            <person name="Hahn C.R."/>
            <person name="Youssef N.H."/>
            <person name="Elshahed M."/>
        </authorList>
    </citation>
    <scope>NUCLEOTIDE SEQUENCE</scope>
    <source>
        <strain evidence="8">Zod_Metabat.1151</strain>
    </source>
</reference>
<feature type="domain" description="Large ribosomal subunit protein uL5 N-terminal" evidence="6">
    <location>
        <begin position="5"/>
        <end position="58"/>
    </location>
</feature>
<keyword evidence="2 5" id="KW-0689">Ribosomal protein</keyword>
<comment type="caution">
    <text evidence="8">The sequence shown here is derived from an EMBL/GenBank/DDBJ whole genome shotgun (WGS) entry which is preliminary data.</text>
</comment>
<dbReference type="EMBL" id="JAFGDB010000005">
    <property type="protein sequence ID" value="MBN2066878.1"/>
    <property type="molecule type" value="Genomic_DNA"/>
</dbReference>
<dbReference type="InterPro" id="IPR002132">
    <property type="entry name" value="Ribosomal_uL5"/>
</dbReference>
<keyword evidence="3 5" id="KW-0687">Ribonucleoprotein</keyword>
<name>A0A938YME4_9ARCH</name>
<dbReference type="Proteomes" id="UP000809243">
    <property type="component" value="Unassembled WGS sequence"/>
</dbReference>
<evidence type="ECO:0000256" key="5">
    <source>
        <dbReference type="RuleBase" id="RU003930"/>
    </source>
</evidence>
<accession>A0A938YME4</accession>
<dbReference type="Gene3D" id="3.30.1440.10">
    <property type="match status" value="1"/>
</dbReference>
<evidence type="ECO:0000259" key="7">
    <source>
        <dbReference type="Pfam" id="PF00673"/>
    </source>
</evidence>
<evidence type="ECO:0000259" key="6">
    <source>
        <dbReference type="Pfam" id="PF00281"/>
    </source>
</evidence>
<protein>
    <recommendedName>
        <fullName evidence="4">50S ribosomal protein L5</fullName>
    </recommendedName>
</protein>
<sequence length="171" mass="19251">MNPENKMQEIGIEKVTVNMGVGPNPEDMKAAQKIIEKITGKKSVQTKCKIKQPKWNIRPGLPIGLKVTLRNQDSEEFLKKALSAKDNRLSRKNFDNRGNFGFGIHEYIDLPGIKYDPALGVRGLDVLVTLKRPGYRIKRRKIKPSAVGKGHQLGRDNAIEFMVKKFGVVVE</sequence>
<dbReference type="NCBIfam" id="NF003258">
    <property type="entry name" value="PRK04219.1"/>
    <property type="match status" value="1"/>
</dbReference>
<dbReference type="Pfam" id="PF00673">
    <property type="entry name" value="Ribosomal_L5_C"/>
    <property type="match status" value="1"/>
</dbReference>
<dbReference type="GO" id="GO:0005840">
    <property type="term" value="C:ribosome"/>
    <property type="evidence" value="ECO:0007669"/>
    <property type="project" value="UniProtKB-KW"/>
</dbReference>
<evidence type="ECO:0000256" key="4">
    <source>
        <dbReference type="ARBA" id="ARBA00035461"/>
    </source>
</evidence>
<dbReference type="PANTHER" id="PTHR11994">
    <property type="entry name" value="60S RIBOSOMAL PROTEIN L11-RELATED"/>
    <property type="match status" value="1"/>
</dbReference>
<dbReference type="AlphaFoldDB" id="A0A938YME4"/>
<evidence type="ECO:0000313" key="8">
    <source>
        <dbReference type="EMBL" id="MBN2066878.1"/>
    </source>
</evidence>
<proteinExistence type="inferred from homology"/>
<dbReference type="Pfam" id="PF00281">
    <property type="entry name" value="Ribosomal_L5"/>
    <property type="match status" value="1"/>
</dbReference>
<dbReference type="SUPFAM" id="SSF55282">
    <property type="entry name" value="RL5-like"/>
    <property type="match status" value="1"/>
</dbReference>
<dbReference type="GO" id="GO:1990904">
    <property type="term" value="C:ribonucleoprotein complex"/>
    <property type="evidence" value="ECO:0007669"/>
    <property type="project" value="UniProtKB-KW"/>
</dbReference>
<dbReference type="InterPro" id="IPR031310">
    <property type="entry name" value="Ribosomal_uL5_N"/>
</dbReference>
<evidence type="ECO:0000256" key="1">
    <source>
        <dbReference type="ARBA" id="ARBA00008553"/>
    </source>
</evidence>
<dbReference type="GO" id="GO:0006412">
    <property type="term" value="P:translation"/>
    <property type="evidence" value="ECO:0007669"/>
    <property type="project" value="InterPro"/>
</dbReference>
<organism evidence="8 9">
    <name type="scientific">Candidatus Iainarchaeum sp</name>
    <dbReference type="NCBI Taxonomy" id="3101447"/>
    <lineage>
        <taxon>Archaea</taxon>
        <taxon>Candidatus Iainarchaeota</taxon>
        <taxon>Candidatus Iainarchaeia</taxon>
        <taxon>Candidatus Iainarchaeales</taxon>
        <taxon>Candidatus Iainarchaeaceae</taxon>
        <taxon>Candidatus Iainarchaeum</taxon>
    </lineage>
</organism>
<evidence type="ECO:0000256" key="3">
    <source>
        <dbReference type="ARBA" id="ARBA00023274"/>
    </source>
</evidence>
<dbReference type="InterPro" id="IPR031309">
    <property type="entry name" value="Ribosomal_uL5_C"/>
</dbReference>
<dbReference type="InterPro" id="IPR022803">
    <property type="entry name" value="Ribosomal_uL5_dom_sf"/>
</dbReference>
<dbReference type="GO" id="GO:0003735">
    <property type="term" value="F:structural constituent of ribosome"/>
    <property type="evidence" value="ECO:0007669"/>
    <property type="project" value="InterPro"/>
</dbReference>
<gene>
    <name evidence="8" type="ORF">JW744_00235</name>
</gene>
<evidence type="ECO:0000313" key="9">
    <source>
        <dbReference type="Proteomes" id="UP000809243"/>
    </source>
</evidence>
<dbReference type="PIRSF" id="PIRSF002161">
    <property type="entry name" value="Ribosomal_L5"/>
    <property type="match status" value="1"/>
</dbReference>
<dbReference type="InterPro" id="IPR057266">
    <property type="entry name" value="Ribosomal_uL5_euk/arc-type"/>
</dbReference>
<comment type="similarity">
    <text evidence="1 5">Belongs to the universal ribosomal protein uL5 family.</text>
</comment>